<dbReference type="InterPro" id="IPR011053">
    <property type="entry name" value="Single_hybrid_motif"/>
</dbReference>
<dbReference type="CDD" id="cd06850">
    <property type="entry name" value="biotinyl_domain"/>
    <property type="match status" value="1"/>
</dbReference>
<name>A0A7M1LJP9_9BACT</name>
<dbReference type="Gene3D" id="2.40.50.100">
    <property type="match status" value="1"/>
</dbReference>
<keyword evidence="4" id="KW-0275">Fatty acid biosynthesis</keyword>
<dbReference type="GO" id="GO:0003989">
    <property type="term" value="F:acetyl-CoA carboxylase activity"/>
    <property type="evidence" value="ECO:0007669"/>
    <property type="project" value="InterPro"/>
</dbReference>
<dbReference type="PROSITE" id="PS50968">
    <property type="entry name" value="BIOTINYL_LIPOYL"/>
    <property type="match status" value="1"/>
</dbReference>
<gene>
    <name evidence="6" type="primary">accB</name>
    <name evidence="6" type="ORF">IMC76_04395</name>
</gene>
<keyword evidence="4" id="KW-0276">Fatty acid metabolism</keyword>
<accession>A0A7M1LJP9</accession>
<dbReference type="AlphaFoldDB" id="A0A7M1LJP9"/>
<protein>
    <recommendedName>
        <fullName evidence="2 4">Biotin carboxyl carrier protein of acetyl-CoA carboxylase</fullName>
    </recommendedName>
</protein>
<evidence type="ECO:0000256" key="1">
    <source>
        <dbReference type="ARBA" id="ARBA00003761"/>
    </source>
</evidence>
<dbReference type="PRINTS" id="PR01071">
    <property type="entry name" value="ACOABIOTINCC"/>
</dbReference>
<keyword evidence="3 4" id="KW-0092">Biotin</keyword>
<dbReference type="InterPro" id="IPR001249">
    <property type="entry name" value="AcCoA_biotinCC"/>
</dbReference>
<dbReference type="PANTHER" id="PTHR45266">
    <property type="entry name" value="OXALOACETATE DECARBOXYLASE ALPHA CHAIN"/>
    <property type="match status" value="1"/>
</dbReference>
<evidence type="ECO:0000256" key="4">
    <source>
        <dbReference type="RuleBase" id="RU364072"/>
    </source>
</evidence>
<reference evidence="6 7" key="1">
    <citation type="submission" date="2020-10" db="EMBL/GenBank/DDBJ databases">
        <title>Campylobacter and Helicobacter PacBio genomes.</title>
        <authorList>
            <person name="Lane C."/>
        </authorList>
    </citation>
    <scope>NUCLEOTIDE SEQUENCE [LARGE SCALE GENOMIC DNA]</scope>
    <source>
        <strain evidence="6 7">2016D-0077</strain>
    </source>
</reference>
<comment type="pathway">
    <text evidence="4">Lipid metabolism; fatty acid biosynthesis.</text>
</comment>
<dbReference type="InterPro" id="IPR000089">
    <property type="entry name" value="Biotin_lipoyl"/>
</dbReference>
<dbReference type="OrthoDB" id="9811735at2"/>
<evidence type="ECO:0000313" key="6">
    <source>
        <dbReference type="EMBL" id="QOQ88036.1"/>
    </source>
</evidence>
<feature type="domain" description="Lipoyl-binding" evidence="5">
    <location>
        <begin position="73"/>
        <end position="149"/>
    </location>
</feature>
<evidence type="ECO:0000259" key="5">
    <source>
        <dbReference type="PROSITE" id="PS50968"/>
    </source>
</evidence>
<dbReference type="UniPathway" id="UPA00094"/>
<dbReference type="PANTHER" id="PTHR45266:SF3">
    <property type="entry name" value="OXALOACETATE DECARBOXYLASE ALPHA CHAIN"/>
    <property type="match status" value="1"/>
</dbReference>
<dbReference type="GO" id="GO:0006633">
    <property type="term" value="P:fatty acid biosynthetic process"/>
    <property type="evidence" value="ECO:0007669"/>
    <property type="project" value="UniProtKB-UniPathway"/>
</dbReference>
<evidence type="ECO:0000256" key="3">
    <source>
        <dbReference type="ARBA" id="ARBA00023267"/>
    </source>
</evidence>
<dbReference type="Proteomes" id="UP000594749">
    <property type="component" value="Chromosome"/>
</dbReference>
<dbReference type="RefSeq" id="WP_025801902.1">
    <property type="nucleotide sequence ID" value="NZ_CP053842.1"/>
</dbReference>
<keyword evidence="7" id="KW-1185">Reference proteome</keyword>
<evidence type="ECO:0000256" key="2">
    <source>
        <dbReference type="ARBA" id="ARBA00017562"/>
    </source>
</evidence>
<comment type="function">
    <text evidence="1 4">This protein is a component of the acetyl coenzyme A carboxylase complex; first, biotin carboxylase catalyzes the carboxylation of the carrier protein and then the transcarboxylase transfers the carboxyl group to form malonyl-CoA.</text>
</comment>
<dbReference type="Pfam" id="PF00364">
    <property type="entry name" value="Biotin_lipoyl"/>
    <property type="match status" value="1"/>
</dbReference>
<evidence type="ECO:0000313" key="7">
    <source>
        <dbReference type="Proteomes" id="UP000594749"/>
    </source>
</evidence>
<keyword evidence="4" id="KW-0444">Lipid biosynthesis</keyword>
<dbReference type="InterPro" id="IPR050709">
    <property type="entry name" value="Biotin_Carboxyl_Carrier/Decarb"/>
</dbReference>
<keyword evidence="4" id="KW-0443">Lipid metabolism</keyword>
<proteinExistence type="predicted"/>
<sequence length="151" mass="16736">MKIDEIKELMKFFEASGIGKVKIKQDDFEIELKRSVEVPEFTPDMCPTPIPQAVTPQPINLVVNGSEAHPKKDSTINSPMVGTFYMAPSPGAKPFVSVGQTIRKGEVVGIIEAMKIMNEIEAEFDCRVLDILVADGQPVEYDMPIIEVEKL</sequence>
<dbReference type="SUPFAM" id="SSF51230">
    <property type="entry name" value="Single hybrid motif"/>
    <property type="match status" value="1"/>
</dbReference>
<dbReference type="NCBIfam" id="TIGR00531">
    <property type="entry name" value="BCCP"/>
    <property type="match status" value="1"/>
</dbReference>
<dbReference type="GO" id="GO:0009317">
    <property type="term" value="C:acetyl-CoA carboxylase complex"/>
    <property type="evidence" value="ECO:0007669"/>
    <property type="project" value="InterPro"/>
</dbReference>
<organism evidence="6 7">
    <name type="scientific">Campylobacter corcagiensis</name>
    <dbReference type="NCBI Taxonomy" id="1448857"/>
    <lineage>
        <taxon>Bacteria</taxon>
        <taxon>Pseudomonadati</taxon>
        <taxon>Campylobacterota</taxon>
        <taxon>Epsilonproteobacteria</taxon>
        <taxon>Campylobacterales</taxon>
        <taxon>Campylobacteraceae</taxon>
        <taxon>Campylobacter</taxon>
    </lineage>
</organism>
<dbReference type="EMBL" id="CP063078">
    <property type="protein sequence ID" value="QOQ88036.1"/>
    <property type="molecule type" value="Genomic_DNA"/>
</dbReference>